<evidence type="ECO:0000313" key="4">
    <source>
        <dbReference type="Proteomes" id="UP000663889"/>
    </source>
</evidence>
<reference evidence="3" key="1">
    <citation type="submission" date="2021-02" db="EMBL/GenBank/DDBJ databases">
        <authorList>
            <person name="Nowell W R."/>
        </authorList>
    </citation>
    <scope>NUCLEOTIDE SEQUENCE</scope>
</reference>
<evidence type="ECO:0000256" key="2">
    <source>
        <dbReference type="SAM" id="Phobius"/>
    </source>
</evidence>
<organism evidence="3 4">
    <name type="scientific">Rotaria sordida</name>
    <dbReference type="NCBI Taxonomy" id="392033"/>
    <lineage>
        <taxon>Eukaryota</taxon>
        <taxon>Metazoa</taxon>
        <taxon>Spiralia</taxon>
        <taxon>Gnathifera</taxon>
        <taxon>Rotifera</taxon>
        <taxon>Eurotatoria</taxon>
        <taxon>Bdelloidea</taxon>
        <taxon>Philodinida</taxon>
        <taxon>Philodinidae</taxon>
        <taxon>Rotaria</taxon>
    </lineage>
</organism>
<proteinExistence type="predicted"/>
<protein>
    <submittedName>
        <fullName evidence="3">Uncharacterized protein</fullName>
    </submittedName>
</protein>
<feature type="compositionally biased region" description="Polar residues" evidence="1">
    <location>
        <begin position="900"/>
        <end position="909"/>
    </location>
</feature>
<dbReference type="Proteomes" id="UP000663889">
    <property type="component" value="Unassembled WGS sequence"/>
</dbReference>
<keyword evidence="2" id="KW-0472">Membrane</keyword>
<dbReference type="AlphaFoldDB" id="A0A813VTI6"/>
<evidence type="ECO:0000256" key="1">
    <source>
        <dbReference type="SAM" id="MobiDB-lite"/>
    </source>
</evidence>
<keyword evidence="2" id="KW-0812">Transmembrane</keyword>
<name>A0A813VTI6_9BILA</name>
<keyword evidence="2" id="KW-1133">Transmembrane helix</keyword>
<feature type="compositionally biased region" description="Polar residues" evidence="1">
    <location>
        <begin position="297"/>
        <end position="317"/>
    </location>
</feature>
<evidence type="ECO:0000313" key="3">
    <source>
        <dbReference type="EMBL" id="CAF0847895.1"/>
    </source>
</evidence>
<feature type="region of interest" description="Disordered" evidence="1">
    <location>
        <begin position="222"/>
        <end position="326"/>
    </location>
</feature>
<accession>A0A813VTI6</accession>
<comment type="caution">
    <text evidence="3">The sequence shown here is derived from an EMBL/GenBank/DDBJ whole genome shotgun (WGS) entry which is preliminary data.</text>
</comment>
<feature type="region of interest" description="Disordered" evidence="1">
    <location>
        <begin position="846"/>
        <end position="909"/>
    </location>
</feature>
<feature type="compositionally biased region" description="Acidic residues" evidence="1">
    <location>
        <begin position="846"/>
        <end position="865"/>
    </location>
</feature>
<gene>
    <name evidence="3" type="ORF">SEV965_LOCUS2947</name>
</gene>
<dbReference type="EMBL" id="CAJNOU010000072">
    <property type="protein sequence ID" value="CAF0847895.1"/>
    <property type="molecule type" value="Genomic_DNA"/>
</dbReference>
<sequence length="930" mass="107294">MDNNDIEHLITLTGEQFYQHIEEIYGKLVMKILRYHDVDSYKVLNQVSQQELIELFEKPDDENCTDELMNLKKEICTISQYSTLLKVGTRKKLISLLKSAQNIIKKKRFQLRSEARLSRVNQYRSTSPSTDDNNIAIDNNFEKYKKSIEESIDKLLIKMDRSIHGSVFNNVSVKNFQIFVDHNNELLTPTCSIQCVCNDRIKLYYKSQHFQLSNLIKHLNSNRKNQIPSTGDEDEELGEPQLPSGSQCSKKESTRSINNTSLDISTFDDTIDDDTPTPIRPKKTQSGNSGVVPKSNRYGNATVGSSKNRQSGQTSNRMAPDEGETHSSISILSSINKNKQMLNSQQRQTTNFPFNYRYIKSSHQQILWGKFDPSDILSVLLETIHLNSNRTPNNYRYGNAVLRFAACILILAGAYVYQFLRLNFKYLLPSIQTVNTIYKENPYREAQFRFNESKVYLDSMDCQYVFLSEDCSGIIPRVEYDSTFDCFNGFVTPIIKGKPIENAFICQLFEELQDLFDNHSRSNLVNVHALQPISNTNCFKPSATVLAAYGTDCKISSIDIIQRWLMMYFELRSRNIFVLGVSTDGDPKYLRAMRLAYNFFVKDRTIHIYNDKLSFTIDIPFAWCSWYFLHPTQLFLFLQDGIHLCNKMRNRLLSPKVCLRTGSFEITVEHLYQLIESTNKVDSNLSKSDLRPCEAIFRDARALSGVYSTRINFTIKQFLQRINKLNALTEIKQFESNNKKAKMVFPVHHKIKRINEYNESNNITEDTDFSSEHIEEIILRAYETAQEMVESVGMHKNLIKYKLYNIEESSKMAKDLLQMNTLTESEILLLDGRDDECSDEEDAFIAEEGEEEEEKEEGDVEDDNNESQYIQTVNGNDEDGIEDSIGIAYNDYPSEDDRPSTSTFENVQSTSYSGVCQKHYLLKDVSVEFI</sequence>
<feature type="transmembrane region" description="Helical" evidence="2">
    <location>
        <begin position="400"/>
        <end position="420"/>
    </location>
</feature>